<feature type="compositionally biased region" description="Low complexity" evidence="1">
    <location>
        <begin position="12"/>
        <end position="22"/>
    </location>
</feature>
<organism evidence="2 3">
    <name type="scientific">Panicum hallii var. hallii</name>
    <dbReference type="NCBI Taxonomy" id="1504633"/>
    <lineage>
        <taxon>Eukaryota</taxon>
        <taxon>Viridiplantae</taxon>
        <taxon>Streptophyta</taxon>
        <taxon>Embryophyta</taxon>
        <taxon>Tracheophyta</taxon>
        <taxon>Spermatophyta</taxon>
        <taxon>Magnoliopsida</taxon>
        <taxon>Liliopsida</taxon>
        <taxon>Poales</taxon>
        <taxon>Poaceae</taxon>
        <taxon>PACMAD clade</taxon>
        <taxon>Panicoideae</taxon>
        <taxon>Panicodae</taxon>
        <taxon>Paniceae</taxon>
        <taxon>Panicinae</taxon>
        <taxon>Panicum</taxon>
        <taxon>Panicum sect. Panicum</taxon>
    </lineage>
</organism>
<sequence>MADSKSRRARNPAVGLAAAPPLGDNTVLELPSFFSQVSVAASFSTSAAGTGWTEMAGTAATGRRAAPTSSSRSAAPLSNHALPVPNRGRSRPGARGDRRHGCLRRSVFLCPASVLLADEDRDKNITKALTS</sequence>
<feature type="region of interest" description="Disordered" evidence="1">
    <location>
        <begin position="1"/>
        <end position="22"/>
    </location>
</feature>
<dbReference type="Proteomes" id="UP000244336">
    <property type="component" value="Chromosome 3"/>
</dbReference>
<dbReference type="Gramene" id="PUZ67744">
    <property type="protein sequence ID" value="PUZ67744"/>
    <property type="gene ID" value="GQ55_3G458800"/>
</dbReference>
<reference evidence="2 3" key="1">
    <citation type="submission" date="2018-04" db="EMBL/GenBank/DDBJ databases">
        <title>WGS assembly of Panicum hallii var. hallii HAL2.</title>
        <authorList>
            <person name="Lovell J."/>
            <person name="Jenkins J."/>
            <person name="Lowry D."/>
            <person name="Mamidi S."/>
            <person name="Sreedasyam A."/>
            <person name="Weng X."/>
            <person name="Barry K."/>
            <person name="Bonette J."/>
            <person name="Campitelli B."/>
            <person name="Daum C."/>
            <person name="Gordon S."/>
            <person name="Gould B."/>
            <person name="Lipzen A."/>
            <person name="MacQueen A."/>
            <person name="Palacio-Mejia J."/>
            <person name="Plott C."/>
            <person name="Shakirov E."/>
            <person name="Shu S."/>
            <person name="Yoshinaga Y."/>
            <person name="Zane M."/>
            <person name="Rokhsar D."/>
            <person name="Grimwood J."/>
            <person name="Schmutz J."/>
            <person name="Juenger T."/>
        </authorList>
    </citation>
    <scope>NUCLEOTIDE SEQUENCE [LARGE SCALE GENOMIC DNA]</scope>
    <source>
        <strain evidence="3">cv. HAL2</strain>
    </source>
</reference>
<evidence type="ECO:0000313" key="2">
    <source>
        <dbReference type="EMBL" id="PUZ67744.1"/>
    </source>
</evidence>
<feature type="compositionally biased region" description="Low complexity" evidence="1">
    <location>
        <begin position="51"/>
        <end position="76"/>
    </location>
</feature>
<evidence type="ECO:0000313" key="3">
    <source>
        <dbReference type="Proteomes" id="UP000244336"/>
    </source>
</evidence>
<gene>
    <name evidence="2" type="ORF">GQ55_3G458800</name>
</gene>
<name>A0A2T7EIV6_9POAL</name>
<proteinExistence type="predicted"/>
<accession>A0A2T7EIV6</accession>
<protein>
    <submittedName>
        <fullName evidence="2">Uncharacterized protein</fullName>
    </submittedName>
</protein>
<evidence type="ECO:0000256" key="1">
    <source>
        <dbReference type="SAM" id="MobiDB-lite"/>
    </source>
</evidence>
<dbReference type="AlphaFoldDB" id="A0A2T7EIV6"/>
<dbReference type="OrthoDB" id="10415393at2759"/>
<feature type="region of interest" description="Disordered" evidence="1">
    <location>
        <begin position="51"/>
        <end position="99"/>
    </location>
</feature>
<keyword evidence="3" id="KW-1185">Reference proteome</keyword>
<dbReference type="EMBL" id="CM009751">
    <property type="protein sequence ID" value="PUZ67744.1"/>
    <property type="molecule type" value="Genomic_DNA"/>
</dbReference>